<feature type="region of interest" description="Disordered" evidence="1">
    <location>
        <begin position="1"/>
        <end position="24"/>
    </location>
</feature>
<protein>
    <submittedName>
        <fullName evidence="2">Uncharacterized protein</fullName>
    </submittedName>
</protein>
<name>A0ABP0QNI6_9DINO</name>
<keyword evidence="3" id="KW-1185">Reference proteome</keyword>
<feature type="non-terminal residue" evidence="2">
    <location>
        <position position="1"/>
    </location>
</feature>
<gene>
    <name evidence="2" type="ORF">SCF082_LOCUS42195</name>
</gene>
<reference evidence="2 3" key="1">
    <citation type="submission" date="2024-02" db="EMBL/GenBank/DDBJ databases">
        <authorList>
            <person name="Chen Y."/>
            <person name="Shah S."/>
            <person name="Dougan E. K."/>
            <person name="Thang M."/>
            <person name="Chan C."/>
        </authorList>
    </citation>
    <scope>NUCLEOTIDE SEQUENCE [LARGE SCALE GENOMIC DNA]</scope>
</reference>
<evidence type="ECO:0000256" key="1">
    <source>
        <dbReference type="SAM" id="MobiDB-lite"/>
    </source>
</evidence>
<comment type="caution">
    <text evidence="2">The sequence shown here is derived from an EMBL/GenBank/DDBJ whole genome shotgun (WGS) entry which is preliminary data.</text>
</comment>
<feature type="non-terminal residue" evidence="2">
    <location>
        <position position="299"/>
    </location>
</feature>
<evidence type="ECO:0000313" key="3">
    <source>
        <dbReference type="Proteomes" id="UP001642464"/>
    </source>
</evidence>
<feature type="compositionally biased region" description="Basic residues" evidence="1">
    <location>
        <begin position="1"/>
        <end position="11"/>
    </location>
</feature>
<dbReference type="EMBL" id="CAXAMM010039841">
    <property type="protein sequence ID" value="CAK9089420.1"/>
    <property type="molecule type" value="Genomic_DNA"/>
</dbReference>
<organism evidence="2 3">
    <name type="scientific">Durusdinium trenchii</name>
    <dbReference type="NCBI Taxonomy" id="1381693"/>
    <lineage>
        <taxon>Eukaryota</taxon>
        <taxon>Sar</taxon>
        <taxon>Alveolata</taxon>
        <taxon>Dinophyceae</taxon>
        <taxon>Suessiales</taxon>
        <taxon>Symbiodiniaceae</taxon>
        <taxon>Durusdinium</taxon>
    </lineage>
</organism>
<proteinExistence type="predicted"/>
<sequence>SLHSRPKRLRCRGGPAVQTRGTPRHRWKTDDSMLRRLVLLCSWRLALTSVCVAELKAPGLQGSCREAGQDESMHDADEEVKKQIKAEVQCISEIVANGYTIRSLEGHGPMDAIATPVNGTCSNGEFEEKYTPVRLTCAKTLSEFPNSCSGKSMVGEVHFAIAFYAFRQAVGDKSKMVLETAIVLGGDHLYAHPKRFICSGSYSLLSGHCLGLTHDTIDQESAERSEGPPEPPQIGWFPFPFPMVGYPATQCTAKQTTAEGPEFSCEVDSDFAKCQHECAGGYQISWPEDQPWEKAVATP</sequence>
<accession>A0ABP0QNI6</accession>
<evidence type="ECO:0000313" key="2">
    <source>
        <dbReference type="EMBL" id="CAK9089420.1"/>
    </source>
</evidence>
<dbReference type="Proteomes" id="UP001642464">
    <property type="component" value="Unassembled WGS sequence"/>
</dbReference>